<protein>
    <submittedName>
        <fullName evidence="1">Uncharacterized protein</fullName>
    </submittedName>
</protein>
<comment type="caution">
    <text evidence="1">The sequence shown here is derived from an EMBL/GenBank/DDBJ whole genome shotgun (WGS) entry which is preliminary data.</text>
</comment>
<keyword evidence="2" id="KW-1185">Reference proteome</keyword>
<accession>A0A0V1H636</accession>
<dbReference type="Proteomes" id="UP000055024">
    <property type="component" value="Unassembled WGS sequence"/>
</dbReference>
<organism evidence="1 2">
    <name type="scientific">Trichinella zimbabwensis</name>
    <dbReference type="NCBI Taxonomy" id="268475"/>
    <lineage>
        <taxon>Eukaryota</taxon>
        <taxon>Metazoa</taxon>
        <taxon>Ecdysozoa</taxon>
        <taxon>Nematoda</taxon>
        <taxon>Enoplea</taxon>
        <taxon>Dorylaimia</taxon>
        <taxon>Trichinellida</taxon>
        <taxon>Trichinellidae</taxon>
        <taxon>Trichinella</taxon>
    </lineage>
</organism>
<sequence>MIIVTIDRQYRSYSEVKNKKKRISNDRLKKAFSFLVGVVSVDHLRFSTAYTVCCFRTAGDGRNHHHHHHHQQQQHQRWQLFSNGVREFGACQSSCSTQADLDDKAAVEQLLDQKQLNNPID</sequence>
<evidence type="ECO:0000313" key="1">
    <source>
        <dbReference type="EMBL" id="KRZ06216.1"/>
    </source>
</evidence>
<reference evidence="1 2" key="1">
    <citation type="submission" date="2015-01" db="EMBL/GenBank/DDBJ databases">
        <title>Evolution of Trichinella species and genotypes.</title>
        <authorList>
            <person name="Korhonen P.K."/>
            <person name="Edoardo P."/>
            <person name="Giuseppe L.R."/>
            <person name="Gasser R.B."/>
        </authorList>
    </citation>
    <scope>NUCLEOTIDE SEQUENCE [LARGE SCALE GENOMIC DNA]</scope>
    <source>
        <strain evidence="1">ISS1029</strain>
    </source>
</reference>
<name>A0A0V1H636_9BILA</name>
<dbReference type="AlphaFoldDB" id="A0A0V1H636"/>
<gene>
    <name evidence="1" type="ORF">T11_1356</name>
</gene>
<dbReference type="OrthoDB" id="10525827at2759"/>
<dbReference type="EMBL" id="JYDP01000123">
    <property type="protein sequence ID" value="KRZ06216.1"/>
    <property type="molecule type" value="Genomic_DNA"/>
</dbReference>
<proteinExistence type="predicted"/>
<evidence type="ECO:0000313" key="2">
    <source>
        <dbReference type="Proteomes" id="UP000055024"/>
    </source>
</evidence>